<reference evidence="10" key="1">
    <citation type="journal article" date="2019" name="Int. J. Syst. Evol. Microbiol.">
        <title>The Global Catalogue of Microorganisms (GCM) 10K type strain sequencing project: providing services to taxonomists for standard genome sequencing and annotation.</title>
        <authorList>
            <consortium name="The Broad Institute Genomics Platform"/>
            <consortium name="The Broad Institute Genome Sequencing Center for Infectious Disease"/>
            <person name="Wu L."/>
            <person name="Ma J."/>
        </authorList>
    </citation>
    <scope>NUCLEOTIDE SEQUENCE [LARGE SCALE GENOMIC DNA]</scope>
    <source>
        <strain evidence="10">CGMCC 1.12778</strain>
    </source>
</reference>
<protein>
    <recommendedName>
        <fullName evidence="6 7">Thioredoxin</fullName>
    </recommendedName>
</protein>
<dbReference type="Proteomes" id="UP000643279">
    <property type="component" value="Unassembled WGS sequence"/>
</dbReference>
<evidence type="ECO:0000256" key="1">
    <source>
        <dbReference type="ARBA" id="ARBA00008987"/>
    </source>
</evidence>
<dbReference type="InterPro" id="IPR013766">
    <property type="entry name" value="Thioredoxin_domain"/>
</dbReference>
<evidence type="ECO:0000256" key="5">
    <source>
        <dbReference type="ARBA" id="ARBA00023284"/>
    </source>
</evidence>
<organism evidence="9 10">
    <name type="scientific">Arthrobacter liuii</name>
    <dbReference type="NCBI Taxonomy" id="1476996"/>
    <lineage>
        <taxon>Bacteria</taxon>
        <taxon>Bacillati</taxon>
        <taxon>Actinomycetota</taxon>
        <taxon>Actinomycetes</taxon>
        <taxon>Micrococcales</taxon>
        <taxon>Micrococcaceae</taxon>
        <taxon>Arthrobacter</taxon>
    </lineage>
</organism>
<dbReference type="InterPro" id="IPR017937">
    <property type="entry name" value="Thioredoxin_CS"/>
</dbReference>
<evidence type="ECO:0000256" key="6">
    <source>
        <dbReference type="NCBIfam" id="TIGR01068"/>
    </source>
</evidence>
<proteinExistence type="inferred from homology"/>
<dbReference type="InterPro" id="IPR005746">
    <property type="entry name" value="Thioredoxin"/>
</dbReference>
<evidence type="ECO:0000256" key="2">
    <source>
        <dbReference type="ARBA" id="ARBA00022448"/>
    </source>
</evidence>
<evidence type="ECO:0000256" key="7">
    <source>
        <dbReference type="PIRNR" id="PIRNR000077"/>
    </source>
</evidence>
<keyword evidence="2" id="KW-0813">Transport</keyword>
<dbReference type="Pfam" id="PF00085">
    <property type="entry name" value="Thioredoxin"/>
    <property type="match status" value="1"/>
</dbReference>
<evidence type="ECO:0000313" key="9">
    <source>
        <dbReference type="EMBL" id="GGH98056.1"/>
    </source>
</evidence>
<evidence type="ECO:0000256" key="4">
    <source>
        <dbReference type="ARBA" id="ARBA00023157"/>
    </source>
</evidence>
<dbReference type="EMBL" id="BMFW01000015">
    <property type="protein sequence ID" value="GGH98056.1"/>
    <property type="molecule type" value="Genomic_DNA"/>
</dbReference>
<comment type="similarity">
    <text evidence="1 7">Belongs to the thioredoxin family.</text>
</comment>
<comment type="caution">
    <text evidence="9">The sequence shown here is derived from an EMBL/GenBank/DDBJ whole genome shotgun (WGS) entry which is preliminary data.</text>
</comment>
<evidence type="ECO:0000313" key="10">
    <source>
        <dbReference type="Proteomes" id="UP000643279"/>
    </source>
</evidence>
<keyword evidence="4" id="KW-1015">Disulfide bond</keyword>
<dbReference type="PROSITE" id="PS00194">
    <property type="entry name" value="THIOREDOXIN_1"/>
    <property type="match status" value="1"/>
</dbReference>
<dbReference type="InterPro" id="IPR036249">
    <property type="entry name" value="Thioredoxin-like_sf"/>
</dbReference>
<dbReference type="PROSITE" id="PS51352">
    <property type="entry name" value="THIOREDOXIN_2"/>
    <property type="match status" value="1"/>
</dbReference>
<sequence>MVMSNAKDVTDASFGTDVLSADKPVIVDFWAEWCGPCRKLGPILDEISVEYSEKVNVVKVNVDDNPAIAAEYGITSIPAVYLFQGGEVKSTVIGAKPKQFFEKEFSDVLS</sequence>
<keyword evidence="3" id="KW-0249">Electron transport</keyword>
<dbReference type="NCBIfam" id="TIGR01068">
    <property type="entry name" value="thioredoxin"/>
    <property type="match status" value="1"/>
</dbReference>
<dbReference type="PANTHER" id="PTHR45663:SF11">
    <property type="entry name" value="GEO12009P1"/>
    <property type="match status" value="1"/>
</dbReference>
<keyword evidence="10" id="KW-1185">Reference proteome</keyword>
<dbReference type="PRINTS" id="PR00421">
    <property type="entry name" value="THIOREDOXIN"/>
</dbReference>
<dbReference type="PANTHER" id="PTHR45663">
    <property type="entry name" value="GEO12009P1"/>
    <property type="match status" value="1"/>
</dbReference>
<gene>
    <name evidence="9" type="primary">trxA</name>
    <name evidence="9" type="ORF">GCM10007170_29720</name>
</gene>
<evidence type="ECO:0000256" key="3">
    <source>
        <dbReference type="ARBA" id="ARBA00022982"/>
    </source>
</evidence>
<dbReference type="CDD" id="cd02947">
    <property type="entry name" value="TRX_family"/>
    <property type="match status" value="1"/>
</dbReference>
<feature type="domain" description="Thioredoxin" evidence="8">
    <location>
        <begin position="3"/>
        <end position="110"/>
    </location>
</feature>
<dbReference type="PIRSF" id="PIRSF000077">
    <property type="entry name" value="Thioredoxin"/>
    <property type="match status" value="1"/>
</dbReference>
<accession>A0ABQ2AXV6</accession>
<name>A0ABQ2AXV6_9MICC</name>
<dbReference type="Gene3D" id="3.40.30.10">
    <property type="entry name" value="Glutaredoxin"/>
    <property type="match status" value="1"/>
</dbReference>
<dbReference type="SUPFAM" id="SSF52833">
    <property type="entry name" value="Thioredoxin-like"/>
    <property type="match status" value="1"/>
</dbReference>
<evidence type="ECO:0000259" key="8">
    <source>
        <dbReference type="PROSITE" id="PS51352"/>
    </source>
</evidence>
<keyword evidence="5" id="KW-0676">Redox-active center</keyword>